<organism evidence="1 2">
    <name type="scientific">Mesoflavibacter profundi</name>
    <dbReference type="NCBI Taxonomy" id="2708110"/>
    <lineage>
        <taxon>Bacteria</taxon>
        <taxon>Pseudomonadati</taxon>
        <taxon>Bacteroidota</taxon>
        <taxon>Flavobacteriia</taxon>
        <taxon>Flavobacteriales</taxon>
        <taxon>Flavobacteriaceae</taxon>
        <taxon>Mesoflavibacter</taxon>
    </lineage>
</organism>
<evidence type="ECO:0000313" key="2">
    <source>
        <dbReference type="Proteomes" id="UP001149142"/>
    </source>
</evidence>
<comment type="caution">
    <text evidence="1">The sequence shown here is derived from an EMBL/GenBank/DDBJ whole genome shotgun (WGS) entry which is preliminary data.</text>
</comment>
<proteinExistence type="predicted"/>
<reference evidence="1" key="1">
    <citation type="submission" date="2022-11" db="EMBL/GenBank/DDBJ databases">
        <title>Refractory cell wall polysaccharides provide important carbon source for microbial heterotrophs in the hadal ocean.</title>
        <authorList>
            <person name="Zhu X."/>
        </authorList>
    </citation>
    <scope>NUCLEOTIDE SEQUENCE</scope>
    <source>
        <strain evidence="1">MTRN7</strain>
    </source>
</reference>
<accession>A0ABT4RXI4</accession>
<dbReference type="RefSeq" id="WP_106688623.1">
    <property type="nucleotide sequence ID" value="NZ_CAXQEU010000016.1"/>
</dbReference>
<name>A0ABT4RXI4_9FLAO</name>
<gene>
    <name evidence="1" type="ORF">OOZ35_03365</name>
</gene>
<evidence type="ECO:0008006" key="3">
    <source>
        <dbReference type="Google" id="ProtNLM"/>
    </source>
</evidence>
<dbReference type="Proteomes" id="UP001149142">
    <property type="component" value="Unassembled WGS sequence"/>
</dbReference>
<dbReference type="EMBL" id="JAPFGC010000002">
    <property type="protein sequence ID" value="MDA0176527.1"/>
    <property type="molecule type" value="Genomic_DNA"/>
</dbReference>
<evidence type="ECO:0000313" key="1">
    <source>
        <dbReference type="EMBL" id="MDA0176527.1"/>
    </source>
</evidence>
<keyword evidence="2" id="KW-1185">Reference proteome</keyword>
<sequence length="126" mass="14650">MSKIVKLDFCSLEFKDRVVIAIINEGIHIDYYYSKQIANTCLDYFKDQPFVYLTHRKKSYSVDVTKYTFVNDLKTLKGFGVISTSLSARNAEIENLFISKPFEIFDTIEDALIWAKQVLENDEIES</sequence>
<protein>
    <recommendedName>
        <fullName evidence="3">STAS/SEC14 domain-containing protein</fullName>
    </recommendedName>
</protein>